<dbReference type="Gene3D" id="3.60.10.10">
    <property type="entry name" value="Endonuclease/exonuclease/phosphatase"/>
    <property type="match status" value="1"/>
</dbReference>
<feature type="compositionally biased region" description="Polar residues" evidence="1">
    <location>
        <begin position="119"/>
        <end position="128"/>
    </location>
</feature>
<evidence type="ECO:0000313" key="2">
    <source>
        <dbReference type="EMBL" id="KAK3287552.1"/>
    </source>
</evidence>
<comment type="caution">
    <text evidence="2">The sequence shown here is derived from an EMBL/GenBank/DDBJ whole genome shotgun (WGS) entry which is preliminary data.</text>
</comment>
<reference evidence="2 3" key="1">
    <citation type="journal article" date="2015" name="Genome Biol. Evol.">
        <title>Comparative Genomics of a Bacterivorous Green Alga Reveals Evolutionary Causalities and Consequences of Phago-Mixotrophic Mode of Nutrition.</title>
        <authorList>
            <person name="Burns J.A."/>
            <person name="Paasch A."/>
            <person name="Narechania A."/>
            <person name="Kim E."/>
        </authorList>
    </citation>
    <scope>NUCLEOTIDE SEQUENCE [LARGE SCALE GENOMIC DNA]</scope>
    <source>
        <strain evidence="2 3">PLY_AMNH</strain>
    </source>
</reference>
<dbReference type="Proteomes" id="UP001190700">
    <property type="component" value="Unassembled WGS sequence"/>
</dbReference>
<keyword evidence="3" id="KW-1185">Reference proteome</keyword>
<proteinExistence type="predicted"/>
<evidence type="ECO:0000256" key="1">
    <source>
        <dbReference type="SAM" id="MobiDB-lite"/>
    </source>
</evidence>
<name>A0AAE0LJL4_9CHLO</name>
<dbReference type="SUPFAM" id="SSF56219">
    <property type="entry name" value="DNase I-like"/>
    <property type="match status" value="1"/>
</dbReference>
<gene>
    <name evidence="2" type="ORF">CYMTET_4943</name>
</gene>
<dbReference type="InterPro" id="IPR036691">
    <property type="entry name" value="Endo/exonu/phosph_ase_sf"/>
</dbReference>
<accession>A0AAE0LJL4</accession>
<organism evidence="2 3">
    <name type="scientific">Cymbomonas tetramitiformis</name>
    <dbReference type="NCBI Taxonomy" id="36881"/>
    <lineage>
        <taxon>Eukaryota</taxon>
        <taxon>Viridiplantae</taxon>
        <taxon>Chlorophyta</taxon>
        <taxon>Pyramimonadophyceae</taxon>
        <taxon>Pyramimonadales</taxon>
        <taxon>Pyramimonadaceae</taxon>
        <taxon>Cymbomonas</taxon>
    </lineage>
</organism>
<protein>
    <recommendedName>
        <fullName evidence="4">Endonuclease/exonuclease/phosphatase domain-containing protein</fullName>
    </recommendedName>
</protein>
<evidence type="ECO:0000313" key="3">
    <source>
        <dbReference type="Proteomes" id="UP001190700"/>
    </source>
</evidence>
<feature type="compositionally biased region" description="Low complexity" evidence="1">
    <location>
        <begin position="62"/>
        <end position="80"/>
    </location>
</feature>
<feature type="compositionally biased region" description="Basic and acidic residues" evidence="1">
    <location>
        <begin position="42"/>
        <end position="59"/>
    </location>
</feature>
<feature type="region of interest" description="Disordered" evidence="1">
    <location>
        <begin position="1"/>
        <end position="134"/>
    </location>
</feature>
<evidence type="ECO:0008006" key="4">
    <source>
        <dbReference type="Google" id="ProtNLM"/>
    </source>
</evidence>
<dbReference type="EMBL" id="LGRX02000805">
    <property type="protein sequence ID" value="KAK3287552.1"/>
    <property type="molecule type" value="Genomic_DNA"/>
</dbReference>
<dbReference type="AlphaFoldDB" id="A0AAE0LJL4"/>
<sequence>MDAQAARAHDTDNEENWVETLSTPPTDTGHCRGNEDGTTENWARRTEVENSERGHETNEYARTQMQQNNQQGQETQQRQTGSKDTKHTTQKRAGAHTQPDLWRWLHRKVKGPDQAPLQDYNSETGSEQEYTKDEEHDVEQEKSACWEKAVHEFPSYSDKEETQETEIAMAEPLREEIGDDKLNLLTWNMRGQSDACLDLAEVIKPYNVIVLTEVKDAHGTVKRKFADIEFTSIGEQTMTKCPREGMQEAGTRGGVIAMLQNPYSHSHNHHVVPNTELNGYLTHVVLHNPGGTLYHILAVYNPPDREEAEMRLKILEYVTNTITEIQNKENEHVVIGGDLQASNTRQENKASTIDTQWEKLMKEMKLTDVGPRTNTTLDWAGHRNIDRWLAPIAQKEWYEAGGTRQITSKHTSDHNMVCATSLSLSKMGTHEPYVEIPRLNDEQKLKTSLNKQDGETLQSIPLRTHDQPSTAEQGGLAILAKNSREAQDMQMTKITINRAGENVREILQAANDRATTDEQLTKIPVGDETMTNINELIMSRAKRRLRDAAIIRMRVAKKTKRQLKDEKL</sequence>